<dbReference type="InterPro" id="IPR002898">
    <property type="entry name" value="MotA_ExbB_proton_chnl"/>
</dbReference>
<keyword evidence="6" id="KW-0813">Transport</keyword>
<feature type="domain" description="MotA/TolQ/ExbB proton channel" evidence="9">
    <location>
        <begin position="135"/>
        <end position="232"/>
    </location>
</feature>
<evidence type="ECO:0000256" key="5">
    <source>
        <dbReference type="ARBA" id="ARBA00023136"/>
    </source>
</evidence>
<evidence type="ECO:0000256" key="3">
    <source>
        <dbReference type="ARBA" id="ARBA00022692"/>
    </source>
</evidence>
<evidence type="ECO:0000256" key="2">
    <source>
        <dbReference type="ARBA" id="ARBA00022475"/>
    </source>
</evidence>
<feature type="transmembrane region" description="Helical" evidence="7">
    <location>
        <begin position="156"/>
        <end position="181"/>
    </location>
</feature>
<keyword evidence="8" id="KW-0732">Signal</keyword>
<keyword evidence="5 7" id="KW-0472">Membrane</keyword>
<evidence type="ECO:0000313" key="10">
    <source>
        <dbReference type="EMBL" id="MFC7337561.1"/>
    </source>
</evidence>
<dbReference type="EMBL" id="JBHTBS010000004">
    <property type="protein sequence ID" value="MFC7337561.1"/>
    <property type="molecule type" value="Genomic_DNA"/>
</dbReference>
<feature type="chain" id="PRO_5047343791" evidence="8">
    <location>
        <begin position="27"/>
        <end position="252"/>
    </location>
</feature>
<keyword evidence="2" id="KW-1003">Cell membrane</keyword>
<reference evidence="11" key="1">
    <citation type="journal article" date="2019" name="Int. J. Syst. Evol. Microbiol.">
        <title>The Global Catalogue of Microorganisms (GCM) 10K type strain sequencing project: providing services to taxonomists for standard genome sequencing and annotation.</title>
        <authorList>
            <consortium name="The Broad Institute Genomics Platform"/>
            <consortium name="The Broad Institute Genome Sequencing Center for Infectious Disease"/>
            <person name="Wu L."/>
            <person name="Ma J."/>
        </authorList>
    </citation>
    <scope>NUCLEOTIDE SEQUENCE [LARGE SCALE GENOMIC DNA]</scope>
    <source>
        <strain evidence="11">CGMCC 4.1467</strain>
    </source>
</reference>
<dbReference type="PANTHER" id="PTHR30625:SF11">
    <property type="entry name" value="MOTA_TOLQ_EXBB PROTON CHANNEL DOMAIN-CONTAINING PROTEIN"/>
    <property type="match status" value="1"/>
</dbReference>
<dbReference type="PANTHER" id="PTHR30625">
    <property type="entry name" value="PROTEIN TOLQ"/>
    <property type="match status" value="1"/>
</dbReference>
<evidence type="ECO:0000256" key="6">
    <source>
        <dbReference type="RuleBase" id="RU004057"/>
    </source>
</evidence>
<dbReference type="RefSeq" id="WP_379711958.1">
    <property type="nucleotide sequence ID" value="NZ_JBHTBS010000004.1"/>
</dbReference>
<gene>
    <name evidence="10" type="ORF">ACFQY0_10265</name>
</gene>
<feature type="signal peptide" evidence="8">
    <location>
        <begin position="1"/>
        <end position="26"/>
    </location>
</feature>
<dbReference type="InterPro" id="IPR050790">
    <property type="entry name" value="ExbB/TolQ_transport"/>
</dbReference>
<keyword evidence="4 7" id="KW-1133">Transmembrane helix</keyword>
<organism evidence="10 11">
    <name type="scientific">Haloferula chungangensis</name>
    <dbReference type="NCBI Taxonomy" id="1048331"/>
    <lineage>
        <taxon>Bacteria</taxon>
        <taxon>Pseudomonadati</taxon>
        <taxon>Verrucomicrobiota</taxon>
        <taxon>Verrucomicrobiia</taxon>
        <taxon>Verrucomicrobiales</taxon>
        <taxon>Verrucomicrobiaceae</taxon>
        <taxon>Haloferula</taxon>
    </lineage>
</organism>
<comment type="caution">
    <text evidence="10">The sequence shown here is derived from an EMBL/GenBank/DDBJ whole genome shotgun (WGS) entry which is preliminary data.</text>
</comment>
<evidence type="ECO:0000313" key="11">
    <source>
        <dbReference type="Proteomes" id="UP001596472"/>
    </source>
</evidence>
<comment type="subcellular location">
    <subcellularLocation>
        <location evidence="1">Cell membrane</location>
        <topology evidence="1">Multi-pass membrane protein</topology>
    </subcellularLocation>
    <subcellularLocation>
        <location evidence="6">Membrane</location>
        <topology evidence="6">Multi-pass membrane protein</topology>
    </subcellularLocation>
</comment>
<name>A0ABW2L5D4_9BACT</name>
<keyword evidence="3 7" id="KW-0812">Transmembrane</keyword>
<feature type="transmembrane region" description="Helical" evidence="7">
    <location>
        <begin position="58"/>
        <end position="76"/>
    </location>
</feature>
<dbReference type="Pfam" id="PF01618">
    <property type="entry name" value="MotA_ExbB"/>
    <property type="match status" value="1"/>
</dbReference>
<accession>A0ABW2L5D4</accession>
<evidence type="ECO:0000256" key="1">
    <source>
        <dbReference type="ARBA" id="ARBA00004651"/>
    </source>
</evidence>
<comment type="similarity">
    <text evidence="6">Belongs to the exbB/tolQ family.</text>
</comment>
<evidence type="ECO:0000256" key="7">
    <source>
        <dbReference type="SAM" id="Phobius"/>
    </source>
</evidence>
<protein>
    <submittedName>
        <fullName evidence="10">MotA/TolQ/ExbB proton channel family protein</fullName>
    </submittedName>
</protein>
<dbReference type="Proteomes" id="UP001596472">
    <property type="component" value="Unassembled WGS sequence"/>
</dbReference>
<evidence type="ECO:0000259" key="9">
    <source>
        <dbReference type="Pfam" id="PF01618"/>
    </source>
</evidence>
<proteinExistence type="inferred from homology"/>
<keyword evidence="11" id="KW-1185">Reference proteome</keyword>
<keyword evidence="6" id="KW-0653">Protein transport</keyword>
<evidence type="ECO:0000256" key="4">
    <source>
        <dbReference type="ARBA" id="ARBA00022989"/>
    </source>
</evidence>
<sequence>MKKALSDFACLLIVIIALSSPEKSSAAELNGNSVVAERSHEASVGGAGVLISKFRQTGMTGVTLLLISVVGFSFAFERAYHLRKVNIVPERLTGESERLWKAGDFDALRELSRQRPSTLSRVILMLVDHREGSHTDVANLAGDMASREMRIHLQRAYPLAVVATVSPLLGLFGTVYGMIGAFESVALAGKMGDPSIMAGDISFALMTTAIGLVIAVPALTAYHFFRVRTNILGLALEEQVNHLLIRWFPIGK</sequence>
<evidence type="ECO:0000256" key="8">
    <source>
        <dbReference type="SAM" id="SignalP"/>
    </source>
</evidence>
<feature type="transmembrane region" description="Helical" evidence="7">
    <location>
        <begin position="201"/>
        <end position="225"/>
    </location>
</feature>